<evidence type="ECO:0000256" key="2">
    <source>
        <dbReference type="ARBA" id="ARBA00022679"/>
    </source>
</evidence>
<dbReference type="SUPFAM" id="SSF55729">
    <property type="entry name" value="Acyl-CoA N-acyltransferases (Nat)"/>
    <property type="match status" value="1"/>
</dbReference>
<dbReference type="PANTHER" id="PTHR30098">
    <property type="entry name" value="LEUCYL/PHENYLALANYL-TRNA--PROTEIN TRANSFERASE"/>
    <property type="match status" value="1"/>
</dbReference>
<evidence type="ECO:0000256" key="1">
    <source>
        <dbReference type="ARBA" id="ARBA00022490"/>
    </source>
</evidence>
<comment type="catalytic activity">
    <reaction evidence="4">
        <text>N-terminal L-arginyl-[protein] + L-leucyl-tRNA(Leu) = N-terminal L-leucyl-L-arginyl-[protein] + tRNA(Leu) + H(+)</text>
        <dbReference type="Rhea" id="RHEA:50416"/>
        <dbReference type="Rhea" id="RHEA-COMP:9613"/>
        <dbReference type="Rhea" id="RHEA-COMP:9622"/>
        <dbReference type="Rhea" id="RHEA-COMP:12672"/>
        <dbReference type="Rhea" id="RHEA-COMP:12673"/>
        <dbReference type="ChEBI" id="CHEBI:15378"/>
        <dbReference type="ChEBI" id="CHEBI:64719"/>
        <dbReference type="ChEBI" id="CHEBI:78442"/>
        <dbReference type="ChEBI" id="CHEBI:78494"/>
        <dbReference type="ChEBI" id="CHEBI:133044"/>
        <dbReference type="EC" id="2.3.2.6"/>
    </reaction>
</comment>
<dbReference type="Gene3D" id="3.40.630.70">
    <property type="entry name" value="Leucyl/phenylalanyl-tRNA-protein transferase, C-terminal domain"/>
    <property type="match status" value="1"/>
</dbReference>
<accession>E1I9R7</accession>
<dbReference type="InterPro" id="IPR016181">
    <property type="entry name" value="Acyl_CoA_acyltransferase"/>
</dbReference>
<evidence type="ECO:0000313" key="6">
    <source>
        <dbReference type="Proteomes" id="UP000054010"/>
    </source>
</evidence>
<dbReference type="InterPro" id="IPR004616">
    <property type="entry name" value="Leu/Phe-tRNA_Trfase"/>
</dbReference>
<keyword evidence="1 4" id="KW-0963">Cytoplasm</keyword>
<evidence type="ECO:0000313" key="5">
    <source>
        <dbReference type="EMBL" id="EFO82069.1"/>
    </source>
</evidence>
<comment type="catalytic activity">
    <reaction evidence="4">
        <text>N-terminal L-lysyl-[protein] + L-leucyl-tRNA(Leu) = N-terminal L-leucyl-L-lysyl-[protein] + tRNA(Leu) + H(+)</text>
        <dbReference type="Rhea" id="RHEA:12340"/>
        <dbReference type="Rhea" id="RHEA-COMP:9613"/>
        <dbReference type="Rhea" id="RHEA-COMP:9622"/>
        <dbReference type="Rhea" id="RHEA-COMP:12670"/>
        <dbReference type="Rhea" id="RHEA-COMP:12671"/>
        <dbReference type="ChEBI" id="CHEBI:15378"/>
        <dbReference type="ChEBI" id="CHEBI:65249"/>
        <dbReference type="ChEBI" id="CHEBI:78442"/>
        <dbReference type="ChEBI" id="CHEBI:78494"/>
        <dbReference type="ChEBI" id="CHEBI:133043"/>
        <dbReference type="EC" id="2.3.2.6"/>
    </reaction>
</comment>
<dbReference type="AlphaFoldDB" id="E1I9R7"/>
<keyword evidence="3 4" id="KW-0012">Acyltransferase</keyword>
<proteinExistence type="inferred from homology"/>
<dbReference type="GO" id="GO:0005737">
    <property type="term" value="C:cytoplasm"/>
    <property type="evidence" value="ECO:0007669"/>
    <property type="project" value="UniProtKB-SubCell"/>
</dbReference>
<dbReference type="OrthoDB" id="9790282at2"/>
<name>E1I9R7_9CHLR</name>
<sequence length="217" mass="24707">MRRVKHLLRPIAHSLVSFALHQQDRLTPDAVLAKYRQGYFPMAGRLGIVQWYAPETRAILPLDSRFHVPTNVRRLIRRSHFTVSFNRAFRNVIAECAALRPKRESTWLSADLIAVYTKLHDLGFAHSVEVWNGANLVGGGYGISIGGFFSGESLFYREDQASKIGLVYLVEHLRERGFVLSDAQMPSNLTRQFGVIEIPHTEYHTLLTAALEMDVRF</sequence>
<organism evidence="5 6">
    <name type="scientific">Oscillochloris trichoides DG-6</name>
    <dbReference type="NCBI Taxonomy" id="765420"/>
    <lineage>
        <taxon>Bacteria</taxon>
        <taxon>Bacillati</taxon>
        <taxon>Chloroflexota</taxon>
        <taxon>Chloroflexia</taxon>
        <taxon>Chloroflexales</taxon>
        <taxon>Chloroflexineae</taxon>
        <taxon>Oscillochloridaceae</taxon>
        <taxon>Oscillochloris</taxon>
    </lineage>
</organism>
<comment type="caution">
    <text evidence="5">The sequence shown here is derived from an EMBL/GenBank/DDBJ whole genome shotgun (WGS) entry which is preliminary data.</text>
</comment>
<comment type="subcellular location">
    <subcellularLocation>
        <location evidence="4">Cytoplasm</location>
    </subcellularLocation>
</comment>
<evidence type="ECO:0000256" key="4">
    <source>
        <dbReference type="HAMAP-Rule" id="MF_00688"/>
    </source>
</evidence>
<dbReference type="PANTHER" id="PTHR30098:SF2">
    <property type="entry name" value="LEUCYL_PHENYLALANYL-TRNA--PROTEIN TRANSFERASE"/>
    <property type="match status" value="1"/>
</dbReference>
<reference evidence="5 6" key="1">
    <citation type="journal article" date="2011" name="J. Bacteriol.">
        <title>Draft genome sequence of the anoxygenic filamentous phototrophic bacterium Oscillochloris trichoides subsp. DG-6.</title>
        <authorList>
            <person name="Kuznetsov B.B."/>
            <person name="Ivanovsky R.N."/>
            <person name="Keppen O.I."/>
            <person name="Sukhacheva M.V."/>
            <person name="Bumazhkin B.K."/>
            <person name="Patutina E.O."/>
            <person name="Beletsky A.V."/>
            <person name="Mardanov A.V."/>
            <person name="Baslerov R.V."/>
            <person name="Panteleeva A.N."/>
            <person name="Kolganova T.V."/>
            <person name="Ravin N.V."/>
            <person name="Skryabin K.G."/>
        </authorList>
    </citation>
    <scope>NUCLEOTIDE SEQUENCE [LARGE SCALE GENOMIC DNA]</scope>
    <source>
        <strain evidence="5 6">DG-6</strain>
    </source>
</reference>
<keyword evidence="2 4" id="KW-0808">Transferase</keyword>
<dbReference type="NCBIfam" id="TIGR00667">
    <property type="entry name" value="aat"/>
    <property type="match status" value="1"/>
</dbReference>
<keyword evidence="6" id="KW-1185">Reference proteome</keyword>
<dbReference type="InterPro" id="IPR042203">
    <property type="entry name" value="Leu/Phe-tRNA_Trfase_C"/>
</dbReference>
<dbReference type="eggNOG" id="COG2360">
    <property type="taxonomic scope" value="Bacteria"/>
</dbReference>
<comment type="catalytic activity">
    <reaction evidence="4">
        <text>L-phenylalanyl-tRNA(Phe) + an N-terminal L-alpha-aminoacyl-[protein] = an N-terminal L-phenylalanyl-L-alpha-aminoacyl-[protein] + tRNA(Phe)</text>
        <dbReference type="Rhea" id="RHEA:43632"/>
        <dbReference type="Rhea" id="RHEA-COMP:9668"/>
        <dbReference type="Rhea" id="RHEA-COMP:9699"/>
        <dbReference type="Rhea" id="RHEA-COMP:10636"/>
        <dbReference type="Rhea" id="RHEA-COMP:10637"/>
        <dbReference type="ChEBI" id="CHEBI:78442"/>
        <dbReference type="ChEBI" id="CHEBI:78531"/>
        <dbReference type="ChEBI" id="CHEBI:78597"/>
        <dbReference type="ChEBI" id="CHEBI:83561"/>
        <dbReference type="EC" id="2.3.2.6"/>
    </reaction>
</comment>
<gene>
    <name evidence="4" type="primary">aat</name>
    <name evidence="5" type="ORF">OSCT_0068</name>
</gene>
<dbReference type="GO" id="GO:0008914">
    <property type="term" value="F:leucyl-tRNA--protein transferase activity"/>
    <property type="evidence" value="ECO:0007669"/>
    <property type="project" value="UniProtKB-UniRule"/>
</dbReference>
<dbReference type="EMBL" id="ADVR01000002">
    <property type="protein sequence ID" value="EFO82069.1"/>
    <property type="molecule type" value="Genomic_DNA"/>
</dbReference>
<dbReference type="Pfam" id="PF03588">
    <property type="entry name" value="Leu_Phe_trans"/>
    <property type="match status" value="1"/>
</dbReference>
<dbReference type="STRING" id="765420.OSCT_0068"/>
<dbReference type="Proteomes" id="UP000054010">
    <property type="component" value="Unassembled WGS sequence"/>
</dbReference>
<comment type="function">
    <text evidence="4">Functions in the N-end rule pathway of protein degradation where it conjugates Leu, Phe and, less efficiently, Met from aminoacyl-tRNAs to the N-termini of proteins containing an N-terminal arginine or lysine.</text>
</comment>
<dbReference type="HAMAP" id="MF_00688">
    <property type="entry name" value="Leu_Phe_trans"/>
    <property type="match status" value="1"/>
</dbReference>
<dbReference type="EC" id="2.3.2.6" evidence="4"/>
<evidence type="ECO:0000256" key="3">
    <source>
        <dbReference type="ARBA" id="ARBA00023315"/>
    </source>
</evidence>
<dbReference type="HOGENOM" id="CLU_075045_1_1_0"/>
<dbReference type="GO" id="GO:0030163">
    <property type="term" value="P:protein catabolic process"/>
    <property type="evidence" value="ECO:0007669"/>
    <property type="project" value="UniProtKB-UniRule"/>
</dbReference>
<protein>
    <recommendedName>
        <fullName evidence="4">Leucyl/phenylalanyl-tRNA--protein transferase</fullName>
        <ecNumber evidence="4">2.3.2.6</ecNumber>
    </recommendedName>
    <alternativeName>
        <fullName evidence="4">L/F-transferase</fullName>
    </alternativeName>
    <alternativeName>
        <fullName evidence="4">Leucyltransferase</fullName>
    </alternativeName>
    <alternativeName>
        <fullName evidence="4">Phenyalanyltransferase</fullName>
    </alternativeName>
</protein>
<comment type="similarity">
    <text evidence="4">Belongs to the L/F-transferase family.</text>
</comment>